<dbReference type="InterPro" id="IPR036291">
    <property type="entry name" value="NAD(P)-bd_dom_sf"/>
</dbReference>
<dbReference type="GO" id="GO:0035925">
    <property type="term" value="F:mRNA 3'-UTR AU-rich region binding"/>
    <property type="evidence" value="ECO:0007669"/>
    <property type="project" value="TreeGrafter"/>
</dbReference>
<accession>A0A554SDI5</accession>
<dbReference type="PANTHER" id="PTHR48106:SF13">
    <property type="entry name" value="QUINONE OXIDOREDUCTASE-RELATED"/>
    <property type="match status" value="1"/>
</dbReference>
<protein>
    <submittedName>
        <fullName evidence="4">Zinc-binding dehydrogenase</fullName>
    </submittedName>
</protein>
<keyword evidence="5" id="KW-1185">Reference proteome</keyword>
<dbReference type="GO" id="GO:0070402">
    <property type="term" value="F:NADPH binding"/>
    <property type="evidence" value="ECO:0007669"/>
    <property type="project" value="TreeGrafter"/>
</dbReference>
<evidence type="ECO:0000313" key="4">
    <source>
        <dbReference type="EMBL" id="TSD64383.1"/>
    </source>
</evidence>
<gene>
    <name evidence="4" type="ORF">FNM00_07560</name>
</gene>
<keyword evidence="2" id="KW-0560">Oxidoreductase</keyword>
<dbReference type="InterPro" id="IPR013154">
    <property type="entry name" value="ADH-like_N"/>
</dbReference>
<dbReference type="OrthoDB" id="9792162at2"/>
<keyword evidence="1" id="KW-0521">NADP</keyword>
<dbReference type="SUPFAM" id="SSF50129">
    <property type="entry name" value="GroES-like"/>
    <property type="match status" value="1"/>
</dbReference>
<evidence type="ECO:0000313" key="5">
    <source>
        <dbReference type="Proteomes" id="UP000316988"/>
    </source>
</evidence>
<dbReference type="GO" id="GO:0003960">
    <property type="term" value="F:quinone reductase (NADPH) activity"/>
    <property type="evidence" value="ECO:0007669"/>
    <property type="project" value="TreeGrafter"/>
</dbReference>
<dbReference type="Gene3D" id="3.90.180.10">
    <property type="entry name" value="Medium-chain alcohol dehydrogenases, catalytic domain"/>
    <property type="match status" value="1"/>
</dbReference>
<dbReference type="EMBL" id="VLNT01000004">
    <property type="protein sequence ID" value="TSD64383.1"/>
    <property type="molecule type" value="Genomic_DNA"/>
</dbReference>
<evidence type="ECO:0000259" key="3">
    <source>
        <dbReference type="SMART" id="SM00829"/>
    </source>
</evidence>
<reference evidence="4 5" key="1">
    <citation type="submission" date="2019-07" db="EMBL/GenBank/DDBJ databases">
        <authorList>
            <person name="Zhao L.H."/>
        </authorList>
    </citation>
    <scope>NUCLEOTIDE SEQUENCE [LARGE SCALE GENOMIC DNA]</scope>
    <source>
        <strain evidence="4 5">Co35</strain>
    </source>
</reference>
<sequence>MTMVQAMAAHGTGGPEVLGLVDVPSAAVGPAEVRVAVRFSGVNFWDVMQRRGVVPLGPGSVPGVEGVGEVIEVGPEVDSLRVGDRVAWSKVAGSYAQQVVGAAWMFVPVPTELADEDAARVLMQGVTAQYLAESTWTLETGDSAVVMAAAGGVGTLLTQFLGARGVRVVGVVSRDDKKAAALEAGAADVVVDSERFVDDLRSIVHDGAGAVFDANGGESALRGLELLRTRGALVLYGAAGGPVPPLDLGRLGDGSLYVTRAAGRDYARTPEEWRSRADDVLARAGEGTLRAVAGGVWPLSEAAEAHRHLESRASVGKLLLAIS</sequence>
<name>A0A554SDI5_9ACTN</name>
<proteinExistence type="predicted"/>
<dbReference type="Proteomes" id="UP000316988">
    <property type="component" value="Unassembled WGS sequence"/>
</dbReference>
<dbReference type="SMART" id="SM00829">
    <property type="entry name" value="PKS_ER"/>
    <property type="match status" value="1"/>
</dbReference>
<dbReference type="SUPFAM" id="SSF51735">
    <property type="entry name" value="NAD(P)-binding Rossmann-fold domains"/>
    <property type="match status" value="1"/>
</dbReference>
<dbReference type="InterPro" id="IPR011032">
    <property type="entry name" value="GroES-like_sf"/>
</dbReference>
<dbReference type="Gene3D" id="3.40.50.720">
    <property type="entry name" value="NAD(P)-binding Rossmann-like Domain"/>
    <property type="match status" value="1"/>
</dbReference>
<dbReference type="GO" id="GO:0005829">
    <property type="term" value="C:cytosol"/>
    <property type="evidence" value="ECO:0007669"/>
    <property type="project" value="TreeGrafter"/>
</dbReference>
<dbReference type="InterPro" id="IPR013149">
    <property type="entry name" value="ADH-like_C"/>
</dbReference>
<comment type="caution">
    <text evidence="4">The sequence shown here is derived from an EMBL/GenBank/DDBJ whole genome shotgun (WGS) entry which is preliminary data.</text>
</comment>
<dbReference type="Pfam" id="PF00107">
    <property type="entry name" value="ADH_zinc_N"/>
    <property type="match status" value="1"/>
</dbReference>
<dbReference type="AlphaFoldDB" id="A0A554SDI5"/>
<evidence type="ECO:0000256" key="1">
    <source>
        <dbReference type="ARBA" id="ARBA00022857"/>
    </source>
</evidence>
<organism evidence="4 5">
    <name type="scientific">Aeromicrobium piscarium</name>
    <dbReference type="NCBI Taxonomy" id="2590901"/>
    <lineage>
        <taxon>Bacteria</taxon>
        <taxon>Bacillati</taxon>
        <taxon>Actinomycetota</taxon>
        <taxon>Actinomycetes</taxon>
        <taxon>Propionibacteriales</taxon>
        <taxon>Nocardioidaceae</taxon>
        <taxon>Aeromicrobium</taxon>
    </lineage>
</organism>
<feature type="domain" description="Enoyl reductase (ER)" evidence="3">
    <location>
        <begin position="13"/>
        <end position="320"/>
    </location>
</feature>
<dbReference type="InterPro" id="IPR020843">
    <property type="entry name" value="ER"/>
</dbReference>
<evidence type="ECO:0000256" key="2">
    <source>
        <dbReference type="ARBA" id="ARBA00023002"/>
    </source>
</evidence>
<dbReference type="PANTHER" id="PTHR48106">
    <property type="entry name" value="QUINONE OXIDOREDUCTASE PIG3-RELATED"/>
    <property type="match status" value="1"/>
</dbReference>
<dbReference type="Pfam" id="PF08240">
    <property type="entry name" value="ADH_N"/>
    <property type="match status" value="1"/>
</dbReference>